<reference evidence="1" key="1">
    <citation type="submission" date="2012-10" db="EMBL/GenBank/DDBJ databases">
        <authorList>
            <person name="Harkins D.M."/>
            <person name="Durkin A.S."/>
            <person name="Brinkac L.M."/>
            <person name="Haft D.H."/>
            <person name="Selengut J.D."/>
            <person name="Sanka R."/>
            <person name="DePew J."/>
            <person name="Purushe J."/>
            <person name="Matthias M.A."/>
            <person name="Vinetz J.M."/>
            <person name="Sutton G.G."/>
            <person name="Nierman W.C."/>
            <person name="Fouts D.E."/>
        </authorList>
    </citation>
    <scope>NUCLEOTIDE SEQUENCE [LARGE SCALE GENOMIC DNA]</scope>
    <source>
        <strain evidence="1">MOR084</strain>
    </source>
</reference>
<comment type="caution">
    <text evidence="1">The sequence shown here is derived from an EMBL/GenBank/DDBJ whole genome shotgun (WGS) entry which is preliminary data.</text>
</comment>
<protein>
    <submittedName>
        <fullName evidence="1">Uncharacterized protein</fullName>
    </submittedName>
</protein>
<keyword evidence="2" id="KW-1185">Reference proteome</keyword>
<proteinExistence type="predicted"/>
<dbReference type="EMBL" id="AHON02000051">
    <property type="protein sequence ID" value="EKO33449.1"/>
    <property type="molecule type" value="Genomic_DNA"/>
</dbReference>
<sequence>MIHSILFGNPEDIDRKFSFRSILLRFLQSILNRNFLPQRSPKVFFWGVVIDSCTRIRFGFFLPVNFVFSNCAGVPF</sequence>
<dbReference type="Proteomes" id="UP000006329">
    <property type="component" value="Unassembled WGS sequence"/>
</dbReference>
<accession>A0A0E2BE20</accession>
<evidence type="ECO:0000313" key="1">
    <source>
        <dbReference type="EMBL" id="EKO33449.1"/>
    </source>
</evidence>
<name>A0A0E2BE20_9LEPT</name>
<evidence type="ECO:0000313" key="2">
    <source>
        <dbReference type="Proteomes" id="UP000006329"/>
    </source>
</evidence>
<dbReference type="AlphaFoldDB" id="A0A0E2BE20"/>
<organism evidence="1 2">
    <name type="scientific">Leptospira santarosai str. MOR084</name>
    <dbReference type="NCBI Taxonomy" id="1049984"/>
    <lineage>
        <taxon>Bacteria</taxon>
        <taxon>Pseudomonadati</taxon>
        <taxon>Spirochaetota</taxon>
        <taxon>Spirochaetia</taxon>
        <taxon>Leptospirales</taxon>
        <taxon>Leptospiraceae</taxon>
        <taxon>Leptospira</taxon>
    </lineage>
</organism>
<gene>
    <name evidence="1" type="ORF">LEP1GSC179_2610</name>
</gene>